<name>A0ABD1G049_SALDI</name>
<evidence type="ECO:0000313" key="3">
    <source>
        <dbReference type="Proteomes" id="UP001567538"/>
    </source>
</evidence>
<sequence>MHCLRLKMRNDPPSLAHSSTSPSSRPPLKYDLSPAPPAISSRPPSASPPPLSSFLTPHLQTSRRQWCYRVGSV</sequence>
<evidence type="ECO:0000313" key="2">
    <source>
        <dbReference type="EMBL" id="KAL1537472.1"/>
    </source>
</evidence>
<accession>A0ABD1G049</accession>
<dbReference type="AlphaFoldDB" id="A0ABD1G049"/>
<comment type="caution">
    <text evidence="2">The sequence shown here is derived from an EMBL/GenBank/DDBJ whole genome shotgun (WGS) entry which is preliminary data.</text>
</comment>
<organism evidence="2 3">
    <name type="scientific">Salvia divinorum</name>
    <name type="common">Maria pastora</name>
    <name type="synonym">Diviner's sage</name>
    <dbReference type="NCBI Taxonomy" id="28513"/>
    <lineage>
        <taxon>Eukaryota</taxon>
        <taxon>Viridiplantae</taxon>
        <taxon>Streptophyta</taxon>
        <taxon>Embryophyta</taxon>
        <taxon>Tracheophyta</taxon>
        <taxon>Spermatophyta</taxon>
        <taxon>Magnoliopsida</taxon>
        <taxon>eudicotyledons</taxon>
        <taxon>Gunneridae</taxon>
        <taxon>Pentapetalae</taxon>
        <taxon>asterids</taxon>
        <taxon>lamiids</taxon>
        <taxon>Lamiales</taxon>
        <taxon>Lamiaceae</taxon>
        <taxon>Nepetoideae</taxon>
        <taxon>Mentheae</taxon>
        <taxon>Salviinae</taxon>
        <taxon>Salvia</taxon>
        <taxon>Salvia subgen. Calosphace</taxon>
    </lineage>
</organism>
<protein>
    <submittedName>
        <fullName evidence="2">Uncharacterized protein</fullName>
    </submittedName>
</protein>
<reference evidence="2 3" key="1">
    <citation type="submission" date="2024-06" db="EMBL/GenBank/DDBJ databases">
        <title>A chromosome level genome sequence of Diviner's sage (Salvia divinorum).</title>
        <authorList>
            <person name="Ford S.A."/>
            <person name="Ro D.-K."/>
            <person name="Ness R.W."/>
            <person name="Phillips M.A."/>
        </authorList>
    </citation>
    <scope>NUCLEOTIDE SEQUENCE [LARGE SCALE GENOMIC DNA]</scope>
    <source>
        <strain evidence="2">SAF-2024a</strain>
        <tissue evidence="2">Leaf</tissue>
    </source>
</reference>
<feature type="region of interest" description="Disordered" evidence="1">
    <location>
        <begin position="1"/>
        <end position="56"/>
    </location>
</feature>
<feature type="compositionally biased region" description="Low complexity" evidence="1">
    <location>
        <begin position="12"/>
        <end position="27"/>
    </location>
</feature>
<gene>
    <name evidence="2" type="ORF">AAHA92_29980</name>
</gene>
<keyword evidence="3" id="KW-1185">Reference proteome</keyword>
<evidence type="ECO:0000256" key="1">
    <source>
        <dbReference type="SAM" id="MobiDB-lite"/>
    </source>
</evidence>
<dbReference type="EMBL" id="JBEAFC010000011">
    <property type="protein sequence ID" value="KAL1537472.1"/>
    <property type="molecule type" value="Genomic_DNA"/>
</dbReference>
<proteinExistence type="predicted"/>
<dbReference type="Proteomes" id="UP001567538">
    <property type="component" value="Unassembled WGS sequence"/>
</dbReference>